<dbReference type="Proteomes" id="UP001362999">
    <property type="component" value="Unassembled WGS sequence"/>
</dbReference>
<keyword evidence="12" id="KW-1185">Reference proteome</keyword>
<dbReference type="InterPro" id="IPR031330">
    <property type="entry name" value="Gly_Hdrlase_35_cat"/>
</dbReference>
<evidence type="ECO:0000313" key="11">
    <source>
        <dbReference type="EMBL" id="KAK7012770.1"/>
    </source>
</evidence>
<dbReference type="Pfam" id="PF01301">
    <property type="entry name" value="Glyco_hydro_35"/>
    <property type="match status" value="1"/>
</dbReference>
<dbReference type="GO" id="GO:0004565">
    <property type="term" value="F:beta-galactosidase activity"/>
    <property type="evidence" value="ECO:0007669"/>
    <property type="project" value="UniProtKB-EC"/>
</dbReference>
<dbReference type="SMART" id="SM01029">
    <property type="entry name" value="BetaGal_dom2"/>
    <property type="match status" value="1"/>
</dbReference>
<dbReference type="Pfam" id="PF10435">
    <property type="entry name" value="BetaGal_dom2"/>
    <property type="match status" value="1"/>
</dbReference>
<evidence type="ECO:0000256" key="5">
    <source>
        <dbReference type="ARBA" id="ARBA00022801"/>
    </source>
</evidence>
<gene>
    <name evidence="11" type="ORF">R3P38DRAFT_3014020</name>
</gene>
<keyword evidence="6" id="KW-0325">Glycoprotein</keyword>
<dbReference type="EC" id="3.2.1.23" evidence="3"/>
<dbReference type="Pfam" id="PF13364">
    <property type="entry name" value="BetaGal_ABD2"/>
    <property type="match status" value="2"/>
</dbReference>
<dbReference type="SUPFAM" id="SSF51011">
    <property type="entry name" value="Glycosyl hydrolase domain"/>
    <property type="match status" value="1"/>
</dbReference>
<dbReference type="Gene3D" id="2.60.120.260">
    <property type="entry name" value="Galactose-binding domain-like"/>
    <property type="match status" value="2"/>
</dbReference>
<evidence type="ECO:0000256" key="3">
    <source>
        <dbReference type="ARBA" id="ARBA00012756"/>
    </source>
</evidence>
<protein>
    <recommendedName>
        <fullName evidence="3">beta-galactosidase</fullName>
        <ecNumber evidence="3">3.2.1.23</ecNumber>
    </recommendedName>
</protein>
<dbReference type="AlphaFoldDB" id="A0AAW0AL45"/>
<dbReference type="InterPro" id="IPR025300">
    <property type="entry name" value="BetaGal_jelly_roll_dom"/>
</dbReference>
<dbReference type="Pfam" id="PF13363">
    <property type="entry name" value="BetaGal_dom3"/>
    <property type="match status" value="1"/>
</dbReference>
<feature type="signal peptide" evidence="9">
    <location>
        <begin position="1"/>
        <end position="23"/>
    </location>
</feature>
<evidence type="ECO:0000256" key="4">
    <source>
        <dbReference type="ARBA" id="ARBA00022729"/>
    </source>
</evidence>
<accession>A0AAW0AL45</accession>
<dbReference type="Gene3D" id="2.60.390.10">
    <property type="entry name" value="Beta-galactosidase, domain 3"/>
    <property type="match status" value="1"/>
</dbReference>
<keyword evidence="7" id="KW-0326">Glycosidase</keyword>
<comment type="catalytic activity">
    <reaction evidence="1">
        <text>Hydrolysis of terminal non-reducing beta-D-galactose residues in beta-D-galactosides.</text>
        <dbReference type="EC" id="3.2.1.23"/>
    </reaction>
</comment>
<organism evidence="11 12">
    <name type="scientific">Favolaschia claudopus</name>
    <dbReference type="NCBI Taxonomy" id="2862362"/>
    <lineage>
        <taxon>Eukaryota</taxon>
        <taxon>Fungi</taxon>
        <taxon>Dikarya</taxon>
        <taxon>Basidiomycota</taxon>
        <taxon>Agaricomycotina</taxon>
        <taxon>Agaricomycetes</taxon>
        <taxon>Agaricomycetidae</taxon>
        <taxon>Agaricales</taxon>
        <taxon>Marasmiineae</taxon>
        <taxon>Mycenaceae</taxon>
        <taxon>Favolaschia</taxon>
    </lineage>
</organism>
<keyword evidence="4 9" id="KW-0732">Signal</keyword>
<evidence type="ECO:0000256" key="6">
    <source>
        <dbReference type="ARBA" id="ARBA00023180"/>
    </source>
</evidence>
<comment type="caution">
    <text evidence="11">The sequence shown here is derived from an EMBL/GenBank/DDBJ whole genome shotgun (WGS) entry which is preliminary data.</text>
</comment>
<sequence>MRLLTHLALCICALQHILGVTAGVSVPRTSPKNSLGRVWTRQQNSGTTDVQWDSKSFIVKGQRIFGWSAEFHFWRLPAPDLWRDVLQKLKAGGFNRVSCYVHWGATNPSEGKVEWEGYRDFERFIGMAQEVGLWVVARHGPYINGETSAGGIPGRVTNIAGFLRSNDSDYYESYQDYYRSATDIIQRHQVTEGGPIILVQVDNEYTNNTNFATPNPVTKNQYMQALEDILNELGIVLPLISNDSYQGQNFAPGIGNLSIGDVDVYGLDSYPQGSCATPRLWSDFPVDNWNYHLATSPSQPFTIPEFQGGSFLGWGPNSPQYTDCNILTGSDFEQVYYLNQMATGVTFNNIYMTFGGTSWGFVSFPSGFLPSWFIRNYSYNDYGAAIAEDRTLTSKWHELKNIGTFIRSVEYDLVRNTILGNSSTKYTDNPDVFVTELRNLEGSATDANVKPAFYVVRQPRRVPKAKVRISTSAGNFTVPQTGDLNIELQGRQSRAVVTDHIMGSSRILYSTATLFYSGVIGNRDVFVLHGPADHSYEVLLNLKGFTVSSSFSSLNGGGPMHVNLEPSISVPNYTTFTFSASQNQLGRVLTDSSILFLGDTQSMDNLFAPIIPGADGSTFFLTSSNQTVLVHGPDLLRNASISGEGSTTIDLWGDTSTSTLVTAYVPESVTSASWNGKSVSDIQTTAPGVLSFTVGGSLPQIEVPDLTNAEWKVADGLPEIQKDYDDSRWVVANKTTTTNPFFKYYGDNYLYACEYGFCEGPVIWRGYFDSTGHETAVNLSISGGRAFAGSVWLNEAFLGATYGNSSNNNVDVIVETTNATYVFPEGALAEGGNVITVVHDNMGMEEARANQFTEWLKSPRGIQGYFLLNASTQPTWKVQGKLGGYQDFPDRVRGIMNEGGFFGDRAGWHLPSFDDSSWNTTTLSKGFTSAGIRYLRTTFPLDVPAGYDVKMSFNFPPYGDGSYRVFLYVNGWNMGRYVANLGPQSRFPVPQGILDYQGTNTVVLAIWATSDEGAQIKSFELTVDSVLEGGTGPVGTNNPGWEQRDSF</sequence>
<comment type="similarity">
    <text evidence="2 8">Belongs to the glycosyl hydrolase 35 family.</text>
</comment>
<dbReference type="GO" id="GO:0005975">
    <property type="term" value="P:carbohydrate metabolic process"/>
    <property type="evidence" value="ECO:0007669"/>
    <property type="project" value="InterPro"/>
</dbReference>
<dbReference type="InterPro" id="IPR025972">
    <property type="entry name" value="BetaGal_dom3"/>
</dbReference>
<evidence type="ECO:0000259" key="10">
    <source>
        <dbReference type="SMART" id="SM01029"/>
    </source>
</evidence>
<keyword evidence="5 11" id="KW-0378">Hydrolase</keyword>
<dbReference type="SUPFAM" id="SSF49785">
    <property type="entry name" value="Galactose-binding domain-like"/>
    <property type="match status" value="2"/>
</dbReference>
<name>A0AAW0AL45_9AGAR</name>
<dbReference type="InterPro" id="IPR037110">
    <property type="entry name" value="Betagal_dom2_sf"/>
</dbReference>
<dbReference type="PRINTS" id="PR00742">
    <property type="entry name" value="GLHYDRLASE35"/>
</dbReference>
<dbReference type="SUPFAM" id="SSF117100">
    <property type="entry name" value="Beta-galactosidase LacA, domain 3"/>
    <property type="match status" value="1"/>
</dbReference>
<evidence type="ECO:0000256" key="8">
    <source>
        <dbReference type="RuleBase" id="RU003679"/>
    </source>
</evidence>
<evidence type="ECO:0000256" key="9">
    <source>
        <dbReference type="SAM" id="SignalP"/>
    </source>
</evidence>
<dbReference type="InterPro" id="IPR001944">
    <property type="entry name" value="Glycoside_Hdrlase_35"/>
</dbReference>
<dbReference type="InterPro" id="IPR017853">
    <property type="entry name" value="GH"/>
</dbReference>
<evidence type="ECO:0000256" key="2">
    <source>
        <dbReference type="ARBA" id="ARBA00009809"/>
    </source>
</evidence>
<dbReference type="Gene3D" id="2.102.20.10">
    <property type="entry name" value="Beta-galactosidase, domain 2"/>
    <property type="match status" value="1"/>
</dbReference>
<dbReference type="InterPro" id="IPR018954">
    <property type="entry name" value="Betagal_dom2"/>
</dbReference>
<dbReference type="EMBL" id="JAWWNJ010000063">
    <property type="protein sequence ID" value="KAK7012770.1"/>
    <property type="molecule type" value="Genomic_DNA"/>
</dbReference>
<feature type="domain" description="Beta-galactosidase" evidence="10">
    <location>
        <begin position="412"/>
        <end position="575"/>
    </location>
</feature>
<dbReference type="PANTHER" id="PTHR23421">
    <property type="entry name" value="BETA-GALACTOSIDASE RELATED"/>
    <property type="match status" value="1"/>
</dbReference>
<feature type="chain" id="PRO_5043664959" description="beta-galactosidase" evidence="9">
    <location>
        <begin position="24"/>
        <end position="1047"/>
    </location>
</feature>
<reference evidence="11 12" key="1">
    <citation type="journal article" date="2024" name="J Genomics">
        <title>Draft genome sequencing and assembly of Favolaschia claudopus CIRM-BRFM 2984 isolated from oak limbs.</title>
        <authorList>
            <person name="Navarro D."/>
            <person name="Drula E."/>
            <person name="Chaduli D."/>
            <person name="Cazenave R."/>
            <person name="Ahrendt S."/>
            <person name="Wang J."/>
            <person name="Lipzen A."/>
            <person name="Daum C."/>
            <person name="Barry K."/>
            <person name="Grigoriev I.V."/>
            <person name="Favel A."/>
            <person name="Rosso M.N."/>
            <person name="Martin F."/>
        </authorList>
    </citation>
    <scope>NUCLEOTIDE SEQUENCE [LARGE SCALE GENOMIC DNA]</scope>
    <source>
        <strain evidence="11 12">CIRM-BRFM 2984</strain>
    </source>
</reference>
<proteinExistence type="inferred from homology"/>
<dbReference type="SUPFAM" id="SSF51445">
    <property type="entry name" value="(Trans)glycosidases"/>
    <property type="match status" value="1"/>
</dbReference>
<dbReference type="InterPro" id="IPR036833">
    <property type="entry name" value="BetaGal_dom3_sf"/>
</dbReference>
<evidence type="ECO:0000313" key="12">
    <source>
        <dbReference type="Proteomes" id="UP001362999"/>
    </source>
</evidence>
<evidence type="ECO:0000256" key="7">
    <source>
        <dbReference type="ARBA" id="ARBA00023295"/>
    </source>
</evidence>
<evidence type="ECO:0000256" key="1">
    <source>
        <dbReference type="ARBA" id="ARBA00001412"/>
    </source>
</evidence>
<dbReference type="Gene3D" id="3.20.20.80">
    <property type="entry name" value="Glycosidases"/>
    <property type="match status" value="1"/>
</dbReference>
<dbReference type="InterPro" id="IPR008979">
    <property type="entry name" value="Galactose-bd-like_sf"/>
</dbReference>